<dbReference type="EMBL" id="JAGPXC010000014">
    <property type="protein sequence ID" value="KAH6640067.1"/>
    <property type="molecule type" value="Genomic_DNA"/>
</dbReference>
<accession>A0A9P8UAA5</accession>
<gene>
    <name evidence="1" type="ORF">BKA67DRAFT_140410</name>
</gene>
<dbReference type="GeneID" id="70123952"/>
<name>A0A9P8UAA5_9PEZI</name>
<keyword evidence="2" id="KW-1185">Reference proteome</keyword>
<dbReference type="RefSeq" id="XP_045951141.1">
    <property type="nucleotide sequence ID" value="XM_046095059.1"/>
</dbReference>
<evidence type="ECO:0000313" key="1">
    <source>
        <dbReference type="EMBL" id="KAH6640067.1"/>
    </source>
</evidence>
<protein>
    <submittedName>
        <fullName evidence="1">Uncharacterized protein</fullName>
    </submittedName>
</protein>
<dbReference type="Proteomes" id="UP000758603">
    <property type="component" value="Unassembled WGS sequence"/>
</dbReference>
<evidence type="ECO:0000313" key="2">
    <source>
        <dbReference type="Proteomes" id="UP000758603"/>
    </source>
</evidence>
<reference evidence="1" key="1">
    <citation type="journal article" date="2021" name="Nat. Commun.">
        <title>Genetic determinants of endophytism in the Arabidopsis root mycobiome.</title>
        <authorList>
            <person name="Mesny F."/>
            <person name="Miyauchi S."/>
            <person name="Thiergart T."/>
            <person name="Pickel B."/>
            <person name="Atanasova L."/>
            <person name="Karlsson M."/>
            <person name="Huettel B."/>
            <person name="Barry K.W."/>
            <person name="Haridas S."/>
            <person name="Chen C."/>
            <person name="Bauer D."/>
            <person name="Andreopoulos W."/>
            <person name="Pangilinan J."/>
            <person name="LaButti K."/>
            <person name="Riley R."/>
            <person name="Lipzen A."/>
            <person name="Clum A."/>
            <person name="Drula E."/>
            <person name="Henrissat B."/>
            <person name="Kohler A."/>
            <person name="Grigoriev I.V."/>
            <person name="Martin F.M."/>
            <person name="Hacquard S."/>
        </authorList>
    </citation>
    <scope>NUCLEOTIDE SEQUENCE</scope>
    <source>
        <strain evidence="1">MPI-SDFR-AT-0073</strain>
    </source>
</reference>
<dbReference type="AlphaFoldDB" id="A0A9P8UAA5"/>
<sequence length="68" mass="8004">MRIRLWLPAEWLVAKTSSRKKIKPATIISSLNWNRKVNWKSVTRQTLMTHTASNCQVSQITMRLCYAR</sequence>
<comment type="caution">
    <text evidence="1">The sequence shown here is derived from an EMBL/GenBank/DDBJ whole genome shotgun (WGS) entry which is preliminary data.</text>
</comment>
<organism evidence="1 2">
    <name type="scientific">Truncatella angustata</name>
    <dbReference type="NCBI Taxonomy" id="152316"/>
    <lineage>
        <taxon>Eukaryota</taxon>
        <taxon>Fungi</taxon>
        <taxon>Dikarya</taxon>
        <taxon>Ascomycota</taxon>
        <taxon>Pezizomycotina</taxon>
        <taxon>Sordariomycetes</taxon>
        <taxon>Xylariomycetidae</taxon>
        <taxon>Amphisphaeriales</taxon>
        <taxon>Sporocadaceae</taxon>
        <taxon>Truncatella</taxon>
    </lineage>
</organism>
<proteinExistence type="predicted"/>